<reference evidence="2 3" key="1">
    <citation type="submission" date="2020-01" db="EMBL/GenBank/DDBJ databases">
        <title>Genome sequence of Desulfovibrio aerotolerans DSM 16695(T).</title>
        <authorList>
            <person name="Karnachuk O."/>
            <person name="Avakyan M."/>
            <person name="Mardanov A."/>
            <person name="Kadnikov V."/>
            <person name="Ravin N."/>
        </authorList>
    </citation>
    <scope>NUCLEOTIDE SEQUENCE [LARGE SCALE GENOMIC DNA]</scope>
    <source>
        <strain evidence="2 3">DSM 16695</strain>
    </source>
</reference>
<dbReference type="Pfam" id="PF01497">
    <property type="entry name" value="Peripla_BP_2"/>
    <property type="match status" value="1"/>
</dbReference>
<accession>A0A7C9MDH7</accession>
<evidence type="ECO:0000313" key="3">
    <source>
        <dbReference type="Proteomes" id="UP000482487"/>
    </source>
</evidence>
<dbReference type="EMBL" id="WVUD01000002">
    <property type="protein sequence ID" value="MYL81850.1"/>
    <property type="molecule type" value="Genomic_DNA"/>
</dbReference>
<dbReference type="CDD" id="cd01147">
    <property type="entry name" value="HemV-2"/>
    <property type="match status" value="1"/>
</dbReference>
<comment type="caution">
    <text evidence="2">The sequence shown here is derived from an EMBL/GenBank/DDBJ whole genome shotgun (WGS) entry which is preliminary data.</text>
</comment>
<dbReference type="PANTHER" id="PTHR30535">
    <property type="entry name" value="VITAMIN B12-BINDING PROTEIN"/>
    <property type="match status" value="1"/>
</dbReference>
<proteinExistence type="predicted"/>
<name>A0A7C9MDH7_9BACT</name>
<keyword evidence="3" id="KW-1185">Reference proteome</keyword>
<dbReference type="PANTHER" id="PTHR30535:SF34">
    <property type="entry name" value="MOLYBDATE-BINDING PROTEIN MOLA"/>
    <property type="match status" value="1"/>
</dbReference>
<dbReference type="InterPro" id="IPR002491">
    <property type="entry name" value="ABC_transptr_periplasmic_BD"/>
</dbReference>
<feature type="domain" description="Fe/B12 periplasmic-binding" evidence="1">
    <location>
        <begin position="45"/>
        <end position="326"/>
    </location>
</feature>
<gene>
    <name evidence="2" type="ORF">GTA51_01700</name>
</gene>
<dbReference type="RefSeq" id="WP_160958148.1">
    <property type="nucleotide sequence ID" value="NZ_WVUD01000002.1"/>
</dbReference>
<dbReference type="PROSITE" id="PS50983">
    <property type="entry name" value="FE_B12_PBP"/>
    <property type="match status" value="1"/>
</dbReference>
<evidence type="ECO:0000313" key="2">
    <source>
        <dbReference type="EMBL" id="MYL81850.1"/>
    </source>
</evidence>
<dbReference type="AlphaFoldDB" id="A0A7C9MDH7"/>
<organism evidence="2 3">
    <name type="scientific">Solidesulfovibrio aerotolerans</name>
    <dbReference type="NCBI Taxonomy" id="295255"/>
    <lineage>
        <taxon>Bacteria</taxon>
        <taxon>Pseudomonadati</taxon>
        <taxon>Thermodesulfobacteriota</taxon>
        <taxon>Desulfovibrionia</taxon>
        <taxon>Desulfovibrionales</taxon>
        <taxon>Desulfovibrionaceae</taxon>
        <taxon>Solidesulfovibrio</taxon>
    </lineage>
</organism>
<sequence length="367" mass="39641">MGFIHRHWLVLAATLCLAVLPGHGDARTITDALGREHSLADQISNVICSGPGCLRLLVYLQAQDAVVGVDDIEGKRRQFDARPYALAQPQLQVLPVFGEFRGFDHPEQILALSPQPQVIFKVHSPGQGMDPLELQEKTGIPVVVLDYGDLGGKRPRLYASLRLLGDVLGKRDRAEAVVDFFETRIAALERRTADLPEAARSGVYVGGVASRGAQGLQSTEPNYPPFAFVHARNLAAGGAAGAVVVVAKEQIVAWNPDVLFLDLATLQLGEAGGGLYELKTDPAYQSLSAVAKGHVYSVLPYNWYSTNYGSLLANAAFIGKTLYPDRFADVDPVVEADTIYTFLVGRPVFGEMNARFGNLAFAPVICQ</sequence>
<dbReference type="InterPro" id="IPR050902">
    <property type="entry name" value="ABC_Transporter_SBP"/>
</dbReference>
<dbReference type="OrthoDB" id="9775594at2"/>
<dbReference type="Gene3D" id="3.40.50.1980">
    <property type="entry name" value="Nitrogenase molybdenum iron protein domain"/>
    <property type="match status" value="2"/>
</dbReference>
<protein>
    <submittedName>
        <fullName evidence="2">ABC transporter substrate-binding protein</fullName>
    </submittedName>
</protein>
<evidence type="ECO:0000259" key="1">
    <source>
        <dbReference type="PROSITE" id="PS50983"/>
    </source>
</evidence>
<dbReference type="SUPFAM" id="SSF53807">
    <property type="entry name" value="Helical backbone' metal receptor"/>
    <property type="match status" value="1"/>
</dbReference>
<dbReference type="Proteomes" id="UP000482487">
    <property type="component" value="Unassembled WGS sequence"/>
</dbReference>